<feature type="coiled-coil region" evidence="1">
    <location>
        <begin position="201"/>
        <end position="228"/>
    </location>
</feature>
<dbReference type="Proteomes" id="UP000077786">
    <property type="component" value="Unassembled WGS sequence"/>
</dbReference>
<protein>
    <submittedName>
        <fullName evidence="3">Uncharacterized protein</fullName>
    </submittedName>
</protein>
<accession>A0A1B6VH74</accession>
<keyword evidence="1" id="KW-0175">Coiled coil</keyword>
<reference evidence="3 4" key="1">
    <citation type="submission" date="2016-03" db="EMBL/GenBank/DDBJ databases">
        <title>Draft genome sequence of Gluconobacter cerinus strain CECT 9110.</title>
        <authorList>
            <person name="Sainz F."/>
            <person name="Mas A."/>
            <person name="Torija M.J."/>
        </authorList>
    </citation>
    <scope>NUCLEOTIDE SEQUENCE [LARGE SCALE GENOMIC DNA]</scope>
    <source>
        <strain evidence="3 4">CECT 9110</strain>
    </source>
</reference>
<proteinExistence type="predicted"/>
<name>A0A1B6VH74_9PROT</name>
<feature type="region of interest" description="Disordered" evidence="2">
    <location>
        <begin position="305"/>
        <end position="326"/>
    </location>
</feature>
<dbReference type="AlphaFoldDB" id="A0A1B6VH74"/>
<evidence type="ECO:0000313" key="4">
    <source>
        <dbReference type="Proteomes" id="UP000077786"/>
    </source>
</evidence>
<gene>
    <name evidence="3" type="ORF">A0123_03004</name>
</gene>
<dbReference type="PATRIC" id="fig|38307.3.peg.3144"/>
<comment type="caution">
    <text evidence="3">The sequence shown here is derived from an EMBL/GenBank/DDBJ whole genome shotgun (WGS) entry which is preliminary data.</text>
</comment>
<sequence length="381" mass="42823">MELLCCGRFQERRLVEYVAAPPFADRLTRFSLELGRLDQALRRASVTPAVVFRQRLAAIQRHCAVDGWMIDPWYLVAELHGLVPKVSGQDSFERGTTVDAASHAFTLWRWYAHPDEMQTNAIAEAEAFLNDQSSGWGPILNAGIAFHRWLESGRPRAAFCAALGRYWHSHDILRTPLILTGIEALAPETPWEVEPWLCCWLDALLAEVRETHDLLRQLERVRRQALERCGAQRRHSRAPQAINVLAIQPLVSASMLADRLGMSLKSALQLLSVFQDRGIVVEVTHRAAHRLFGLAGMDSLRDVVTPPNRPVPGRKRGRPRKNDPFTAPSVLAEESAQLPPPIRLDPVQFDYEDLAAAMNQADEAMMRSSRLIARLKGKMAS</sequence>
<evidence type="ECO:0000256" key="1">
    <source>
        <dbReference type="SAM" id="Coils"/>
    </source>
</evidence>
<organism evidence="3 4">
    <name type="scientific">Gluconobacter cerinus</name>
    <dbReference type="NCBI Taxonomy" id="38307"/>
    <lineage>
        <taxon>Bacteria</taxon>
        <taxon>Pseudomonadati</taxon>
        <taxon>Pseudomonadota</taxon>
        <taxon>Alphaproteobacteria</taxon>
        <taxon>Acetobacterales</taxon>
        <taxon>Acetobacteraceae</taxon>
        <taxon>Gluconobacter</taxon>
    </lineage>
</organism>
<evidence type="ECO:0000313" key="3">
    <source>
        <dbReference type="EMBL" id="OAJ66327.1"/>
    </source>
</evidence>
<dbReference type="EMBL" id="LUTU01000017">
    <property type="protein sequence ID" value="OAJ66327.1"/>
    <property type="molecule type" value="Genomic_DNA"/>
</dbReference>
<evidence type="ECO:0000256" key="2">
    <source>
        <dbReference type="SAM" id="MobiDB-lite"/>
    </source>
</evidence>